<dbReference type="RefSeq" id="WP_199502527.1">
    <property type="nucleotide sequence ID" value="NZ_JAEMUK010000082.1"/>
</dbReference>
<comment type="caution">
    <text evidence="2">The sequence shown here is derived from an EMBL/GenBank/DDBJ whole genome shotgun (WGS) entry which is preliminary data.</text>
</comment>
<dbReference type="InterPro" id="IPR000073">
    <property type="entry name" value="AB_hydrolase_1"/>
</dbReference>
<dbReference type="SUPFAM" id="SSF53474">
    <property type="entry name" value="alpha/beta-Hydrolases"/>
    <property type="match status" value="1"/>
</dbReference>
<evidence type="ECO:0000313" key="2">
    <source>
        <dbReference type="EMBL" id="MBJ7544920.1"/>
    </source>
</evidence>
<protein>
    <submittedName>
        <fullName evidence="2">Alpha/beta hydrolase</fullName>
    </submittedName>
</protein>
<proteinExistence type="predicted"/>
<dbReference type="AlphaFoldDB" id="A0A8I1GF66"/>
<dbReference type="PANTHER" id="PTHR43433">
    <property type="entry name" value="HYDROLASE, ALPHA/BETA FOLD FAMILY PROTEIN"/>
    <property type="match status" value="1"/>
</dbReference>
<feature type="domain" description="AB hydrolase-1" evidence="1">
    <location>
        <begin position="42"/>
        <end position="292"/>
    </location>
</feature>
<keyword evidence="3" id="KW-1185">Reference proteome</keyword>
<keyword evidence="2" id="KW-0378">Hydrolase</keyword>
<name>A0A8I1GF66_9HYPH</name>
<sequence length="308" mass="32819">MAFATSTRHGNAAVFAGEPRTLALAGGRKLAWAEYGDDAGLPVFVFHGTPGSRLMYRLADAPARRLGLRLISPDRPGFGASDFQPTRKLVDWPGDVSALADRLGIGRFAVAGVSGGGPYAAACAALLPDRVMAAALVSPVGPMCPPEGPANLPRGEAIFFRSMPHYTLAMTGVFSLSRALFKAAPDAMFRGLMRRAGPADAPILSRPEVKANVLAGVIEGIRPGIRGVVQEFRIFSERWDIPFEAIEAPFLLWQGLADRNVPISAALHLGELVPQCRPVRVVGAGHYWIFDHMEEVLGALKDSITAAS</sequence>
<accession>A0A8I1GF66</accession>
<dbReference type="InterPro" id="IPR029058">
    <property type="entry name" value="AB_hydrolase_fold"/>
</dbReference>
<dbReference type="Proteomes" id="UP000623250">
    <property type="component" value="Unassembled WGS sequence"/>
</dbReference>
<dbReference type="Pfam" id="PF00561">
    <property type="entry name" value="Abhydrolase_1"/>
    <property type="match status" value="1"/>
</dbReference>
<gene>
    <name evidence="2" type="ORF">JDN41_15305</name>
</gene>
<dbReference type="Gene3D" id="3.40.50.1820">
    <property type="entry name" value="alpha/beta hydrolase"/>
    <property type="match status" value="1"/>
</dbReference>
<evidence type="ECO:0000259" key="1">
    <source>
        <dbReference type="Pfam" id="PF00561"/>
    </source>
</evidence>
<reference evidence="2 3" key="1">
    <citation type="submission" date="2020-12" db="EMBL/GenBank/DDBJ databases">
        <title>Revised draft genomes of Rhodomicrobium vannielii ATCC 17100 and Rhodomicrobium udaipurense JA643.</title>
        <authorList>
            <person name="Conners E.M."/>
            <person name="Davenport E.J."/>
            <person name="Bose A."/>
        </authorList>
    </citation>
    <scope>NUCLEOTIDE SEQUENCE [LARGE SCALE GENOMIC DNA]</scope>
    <source>
        <strain evidence="2 3">JA643</strain>
    </source>
</reference>
<dbReference type="PRINTS" id="PR00412">
    <property type="entry name" value="EPOXHYDRLASE"/>
</dbReference>
<evidence type="ECO:0000313" key="3">
    <source>
        <dbReference type="Proteomes" id="UP000623250"/>
    </source>
</evidence>
<dbReference type="PRINTS" id="PR00111">
    <property type="entry name" value="ABHYDROLASE"/>
</dbReference>
<dbReference type="PANTHER" id="PTHR43433:SF10">
    <property type="entry name" value="AB HYDROLASE-1 DOMAIN-CONTAINING PROTEIN"/>
    <property type="match status" value="1"/>
</dbReference>
<dbReference type="InterPro" id="IPR050471">
    <property type="entry name" value="AB_hydrolase"/>
</dbReference>
<organism evidence="2 3">
    <name type="scientific">Rhodomicrobium udaipurense</name>
    <dbReference type="NCBI Taxonomy" id="1202716"/>
    <lineage>
        <taxon>Bacteria</taxon>
        <taxon>Pseudomonadati</taxon>
        <taxon>Pseudomonadota</taxon>
        <taxon>Alphaproteobacteria</taxon>
        <taxon>Hyphomicrobiales</taxon>
        <taxon>Hyphomicrobiaceae</taxon>
        <taxon>Rhodomicrobium</taxon>
    </lineage>
</organism>
<dbReference type="EMBL" id="JAEMUK010000082">
    <property type="protein sequence ID" value="MBJ7544920.1"/>
    <property type="molecule type" value="Genomic_DNA"/>
</dbReference>
<dbReference type="GO" id="GO:0016787">
    <property type="term" value="F:hydrolase activity"/>
    <property type="evidence" value="ECO:0007669"/>
    <property type="project" value="UniProtKB-KW"/>
</dbReference>
<dbReference type="InterPro" id="IPR000639">
    <property type="entry name" value="Epox_hydrolase-like"/>
</dbReference>